<organism evidence="10 11">
    <name type="scientific">Raoultella planticola</name>
    <name type="common">Klebsiella planticola</name>
    <dbReference type="NCBI Taxonomy" id="575"/>
    <lineage>
        <taxon>Bacteria</taxon>
        <taxon>Pseudomonadati</taxon>
        <taxon>Pseudomonadota</taxon>
        <taxon>Gammaproteobacteria</taxon>
        <taxon>Enterobacterales</taxon>
        <taxon>Enterobacteriaceae</taxon>
        <taxon>Klebsiella/Raoultella group</taxon>
        <taxon>Raoultella</taxon>
    </lineage>
</organism>
<dbReference type="InterPro" id="IPR039426">
    <property type="entry name" value="TonB-dep_rcpt-like"/>
</dbReference>
<evidence type="ECO:0000256" key="3">
    <source>
        <dbReference type="ARBA" id="ARBA00022452"/>
    </source>
</evidence>
<protein>
    <submittedName>
        <fullName evidence="10">Enterobactin outer-membrane receptor</fullName>
    </submittedName>
</protein>
<evidence type="ECO:0000256" key="1">
    <source>
        <dbReference type="ARBA" id="ARBA00004571"/>
    </source>
</evidence>
<gene>
    <name evidence="10" type="primary">fepA_3</name>
    <name evidence="10" type="ORF">NCTC12998_01645</name>
</gene>
<sequence length="82" mass="9344">MMGNEDLKAETSINKEIGLEFKRDGWLAGVTWFRNDYRNKIEAGYAPISQTGTGKVKTDIYQWENVPKAVVERPGRDIERPG</sequence>
<dbReference type="InterPro" id="IPR000531">
    <property type="entry name" value="Beta-barrel_TonB"/>
</dbReference>
<feature type="domain" description="TonB-dependent receptor-like beta-barrel" evidence="9">
    <location>
        <begin position="3"/>
        <end position="70"/>
    </location>
</feature>
<evidence type="ECO:0000256" key="5">
    <source>
        <dbReference type="ARBA" id="ARBA00023077"/>
    </source>
</evidence>
<evidence type="ECO:0000256" key="6">
    <source>
        <dbReference type="ARBA" id="ARBA00023136"/>
    </source>
</evidence>
<evidence type="ECO:0000313" key="10">
    <source>
        <dbReference type="EMBL" id="VFS61897.1"/>
    </source>
</evidence>
<accession>A0A485AJX0</accession>
<keyword evidence="4 8" id="KW-0812">Transmembrane</keyword>
<dbReference type="SUPFAM" id="SSF56935">
    <property type="entry name" value="Porins"/>
    <property type="match status" value="1"/>
</dbReference>
<keyword evidence="2 8" id="KW-0813">Transport</keyword>
<reference evidence="10 11" key="1">
    <citation type="submission" date="2019-03" db="EMBL/GenBank/DDBJ databases">
        <authorList>
            <consortium name="Pathogen Informatics"/>
        </authorList>
    </citation>
    <scope>NUCLEOTIDE SEQUENCE [LARGE SCALE GENOMIC DNA]</scope>
    <source>
        <strain evidence="10 11">NCTC12998</strain>
    </source>
</reference>
<evidence type="ECO:0000259" key="9">
    <source>
        <dbReference type="Pfam" id="PF00593"/>
    </source>
</evidence>
<name>A0A485AJX0_RAOPL</name>
<comment type="similarity">
    <text evidence="8">Belongs to the TonB-dependent receptor family.</text>
</comment>
<dbReference type="Gene3D" id="2.40.170.20">
    <property type="entry name" value="TonB-dependent receptor, beta-barrel domain"/>
    <property type="match status" value="1"/>
</dbReference>
<dbReference type="EMBL" id="CAADJE010000019">
    <property type="protein sequence ID" value="VFS61897.1"/>
    <property type="molecule type" value="Genomic_DNA"/>
</dbReference>
<evidence type="ECO:0000256" key="7">
    <source>
        <dbReference type="ARBA" id="ARBA00023237"/>
    </source>
</evidence>
<evidence type="ECO:0000256" key="4">
    <source>
        <dbReference type="ARBA" id="ARBA00022692"/>
    </source>
</evidence>
<dbReference type="InterPro" id="IPR036942">
    <property type="entry name" value="Beta-barrel_TonB_sf"/>
</dbReference>
<dbReference type="AlphaFoldDB" id="A0A485AJX0"/>
<keyword evidence="6 8" id="KW-0472">Membrane</keyword>
<dbReference type="Proteomes" id="UP000345637">
    <property type="component" value="Unassembled WGS sequence"/>
</dbReference>
<keyword evidence="10" id="KW-0675">Receptor</keyword>
<keyword evidence="3 8" id="KW-1134">Transmembrane beta strand</keyword>
<keyword evidence="5" id="KW-0798">TonB box</keyword>
<proteinExistence type="inferred from homology"/>
<dbReference type="Pfam" id="PF00593">
    <property type="entry name" value="TonB_dep_Rec_b-barrel"/>
    <property type="match status" value="1"/>
</dbReference>
<dbReference type="GO" id="GO:0009279">
    <property type="term" value="C:cell outer membrane"/>
    <property type="evidence" value="ECO:0007669"/>
    <property type="project" value="UniProtKB-SubCell"/>
</dbReference>
<keyword evidence="7 8" id="KW-0998">Cell outer membrane</keyword>
<evidence type="ECO:0000256" key="8">
    <source>
        <dbReference type="PROSITE-ProRule" id="PRU01360"/>
    </source>
</evidence>
<dbReference type="PROSITE" id="PS52016">
    <property type="entry name" value="TONB_DEPENDENT_REC_3"/>
    <property type="match status" value="1"/>
</dbReference>
<evidence type="ECO:0000313" key="11">
    <source>
        <dbReference type="Proteomes" id="UP000345637"/>
    </source>
</evidence>
<comment type="subcellular location">
    <subcellularLocation>
        <location evidence="1 8">Cell outer membrane</location>
        <topology evidence="1 8">Multi-pass membrane protein</topology>
    </subcellularLocation>
</comment>
<evidence type="ECO:0000256" key="2">
    <source>
        <dbReference type="ARBA" id="ARBA00022448"/>
    </source>
</evidence>